<dbReference type="GO" id="GO:0016747">
    <property type="term" value="F:acyltransferase activity, transferring groups other than amino-acyl groups"/>
    <property type="evidence" value="ECO:0007669"/>
    <property type="project" value="InterPro"/>
</dbReference>
<dbReference type="InterPro" id="IPR000182">
    <property type="entry name" value="GNAT_dom"/>
</dbReference>
<accession>A0A6G1L4J3</accession>
<name>A0A6G1L4J3_9PEZI</name>
<keyword evidence="2" id="KW-0808">Transferase</keyword>
<keyword evidence="3" id="KW-1185">Reference proteome</keyword>
<dbReference type="PANTHER" id="PTHR43415">
    <property type="entry name" value="SPERMIDINE N(1)-ACETYLTRANSFERASE"/>
    <property type="match status" value="1"/>
</dbReference>
<dbReference type="Gene3D" id="3.40.630.30">
    <property type="match status" value="1"/>
</dbReference>
<evidence type="ECO:0000259" key="1">
    <source>
        <dbReference type="PROSITE" id="PS51186"/>
    </source>
</evidence>
<dbReference type="Pfam" id="PF13302">
    <property type="entry name" value="Acetyltransf_3"/>
    <property type="match status" value="1"/>
</dbReference>
<dbReference type="AlphaFoldDB" id="A0A6G1L4J3"/>
<dbReference type="PROSITE" id="PS51186">
    <property type="entry name" value="GNAT"/>
    <property type="match status" value="1"/>
</dbReference>
<protein>
    <submittedName>
        <fullName evidence="2">Acyl-CoA N-acyltransferase</fullName>
    </submittedName>
</protein>
<organism evidence="2 3">
    <name type="scientific">Teratosphaeria nubilosa</name>
    <dbReference type="NCBI Taxonomy" id="161662"/>
    <lineage>
        <taxon>Eukaryota</taxon>
        <taxon>Fungi</taxon>
        <taxon>Dikarya</taxon>
        <taxon>Ascomycota</taxon>
        <taxon>Pezizomycotina</taxon>
        <taxon>Dothideomycetes</taxon>
        <taxon>Dothideomycetidae</taxon>
        <taxon>Mycosphaerellales</taxon>
        <taxon>Teratosphaeriaceae</taxon>
        <taxon>Teratosphaeria</taxon>
    </lineage>
</organism>
<dbReference type="PANTHER" id="PTHR43415:SF3">
    <property type="entry name" value="GNAT-FAMILY ACETYLTRANSFERASE"/>
    <property type="match status" value="1"/>
</dbReference>
<gene>
    <name evidence="2" type="ORF">EJ03DRAFT_328860</name>
</gene>
<dbReference type="SUPFAM" id="SSF55729">
    <property type="entry name" value="Acyl-CoA N-acyltransferases (Nat)"/>
    <property type="match status" value="1"/>
</dbReference>
<dbReference type="Proteomes" id="UP000799436">
    <property type="component" value="Unassembled WGS sequence"/>
</dbReference>
<reference evidence="2" key="1">
    <citation type="journal article" date="2020" name="Stud. Mycol.">
        <title>101 Dothideomycetes genomes: a test case for predicting lifestyles and emergence of pathogens.</title>
        <authorList>
            <person name="Haridas S."/>
            <person name="Albert R."/>
            <person name="Binder M."/>
            <person name="Bloem J."/>
            <person name="Labutti K."/>
            <person name="Salamov A."/>
            <person name="Andreopoulos B."/>
            <person name="Baker S."/>
            <person name="Barry K."/>
            <person name="Bills G."/>
            <person name="Bluhm B."/>
            <person name="Cannon C."/>
            <person name="Castanera R."/>
            <person name="Culley D."/>
            <person name="Daum C."/>
            <person name="Ezra D."/>
            <person name="Gonzalez J."/>
            <person name="Henrissat B."/>
            <person name="Kuo A."/>
            <person name="Liang C."/>
            <person name="Lipzen A."/>
            <person name="Lutzoni F."/>
            <person name="Magnuson J."/>
            <person name="Mondo S."/>
            <person name="Nolan M."/>
            <person name="Ohm R."/>
            <person name="Pangilinan J."/>
            <person name="Park H.-J."/>
            <person name="Ramirez L."/>
            <person name="Alfaro M."/>
            <person name="Sun H."/>
            <person name="Tritt A."/>
            <person name="Yoshinaga Y."/>
            <person name="Zwiers L.-H."/>
            <person name="Turgeon B."/>
            <person name="Goodwin S."/>
            <person name="Spatafora J."/>
            <person name="Crous P."/>
            <person name="Grigoriev I."/>
        </authorList>
    </citation>
    <scope>NUCLEOTIDE SEQUENCE</scope>
    <source>
        <strain evidence="2">CBS 116005</strain>
    </source>
</reference>
<evidence type="ECO:0000313" key="3">
    <source>
        <dbReference type="Proteomes" id="UP000799436"/>
    </source>
</evidence>
<evidence type="ECO:0000313" key="2">
    <source>
        <dbReference type="EMBL" id="KAF2767843.1"/>
    </source>
</evidence>
<keyword evidence="2" id="KW-0012">Acyltransferase</keyword>
<sequence>MVDVWQSDRLIYRGVEESDDDFVTSLTQNAEAFLNSFLDLPTPRRKTYAKDYREYLEKCYLSAIICLRPVATTSSAEVTKPIPIGLVSLRGIAPHMTHHRCTNMGIDISRQYQCQGYGSEAIRWALRWAFEYGNLNRVEISAFEWNEGALRLYERLGFVPEGMRRKALFHKGRYWDMVELGMLAEEWRARSGVEGDVVSV</sequence>
<dbReference type="EMBL" id="ML995851">
    <property type="protein sequence ID" value="KAF2767843.1"/>
    <property type="molecule type" value="Genomic_DNA"/>
</dbReference>
<dbReference type="OrthoDB" id="64477at2759"/>
<proteinExistence type="predicted"/>
<feature type="domain" description="N-acetyltransferase" evidence="1">
    <location>
        <begin position="10"/>
        <end position="185"/>
    </location>
</feature>
<dbReference type="CDD" id="cd04301">
    <property type="entry name" value="NAT_SF"/>
    <property type="match status" value="1"/>
</dbReference>
<dbReference type="InterPro" id="IPR016181">
    <property type="entry name" value="Acyl_CoA_acyltransferase"/>
</dbReference>